<name>A0A8J6MXR8_9DELT</name>
<dbReference type="InterPro" id="IPR017900">
    <property type="entry name" value="4Fe4S_Fe_S_CS"/>
</dbReference>
<organism evidence="5 6">
    <name type="scientific">Candidatus Desulfacyla euxinica</name>
    <dbReference type="NCBI Taxonomy" id="2841693"/>
    <lineage>
        <taxon>Bacteria</taxon>
        <taxon>Deltaproteobacteria</taxon>
        <taxon>Candidatus Desulfacyla</taxon>
    </lineage>
</organism>
<proteinExistence type="predicted"/>
<evidence type="ECO:0000259" key="4">
    <source>
        <dbReference type="PROSITE" id="PS51379"/>
    </source>
</evidence>
<dbReference type="GO" id="GO:0051536">
    <property type="term" value="F:iron-sulfur cluster binding"/>
    <property type="evidence" value="ECO:0007669"/>
    <property type="project" value="UniProtKB-KW"/>
</dbReference>
<dbReference type="EMBL" id="JACNJD010000175">
    <property type="protein sequence ID" value="MBC8176922.1"/>
    <property type="molecule type" value="Genomic_DNA"/>
</dbReference>
<dbReference type="Gene3D" id="3.30.70.20">
    <property type="match status" value="1"/>
</dbReference>
<dbReference type="Proteomes" id="UP000650524">
    <property type="component" value="Unassembled WGS sequence"/>
</dbReference>
<dbReference type="GO" id="GO:0046872">
    <property type="term" value="F:metal ion binding"/>
    <property type="evidence" value="ECO:0007669"/>
    <property type="project" value="UniProtKB-KW"/>
</dbReference>
<evidence type="ECO:0000256" key="2">
    <source>
        <dbReference type="ARBA" id="ARBA00023004"/>
    </source>
</evidence>
<dbReference type="SUPFAM" id="SSF46548">
    <property type="entry name" value="alpha-helical ferredoxin"/>
    <property type="match status" value="1"/>
</dbReference>
<dbReference type="InterPro" id="IPR017896">
    <property type="entry name" value="4Fe4S_Fe-S-bd"/>
</dbReference>
<keyword evidence="3" id="KW-0411">Iron-sulfur</keyword>
<reference evidence="5 6" key="1">
    <citation type="submission" date="2020-08" db="EMBL/GenBank/DDBJ databases">
        <title>Bridging the membrane lipid divide: bacteria of the FCB group superphylum have the potential to synthesize archaeal ether lipids.</title>
        <authorList>
            <person name="Villanueva L."/>
            <person name="Von Meijenfeldt F.A.B."/>
            <person name="Westbye A.B."/>
            <person name="Yadav S."/>
            <person name="Hopmans E.C."/>
            <person name="Dutilh B.E."/>
            <person name="Sinninghe Damste J.S."/>
        </authorList>
    </citation>
    <scope>NUCLEOTIDE SEQUENCE [LARGE SCALE GENOMIC DNA]</scope>
    <source>
        <strain evidence="5">NIOZ-UU27</strain>
    </source>
</reference>
<evidence type="ECO:0000256" key="3">
    <source>
        <dbReference type="ARBA" id="ARBA00023014"/>
    </source>
</evidence>
<keyword evidence="1" id="KW-0479">Metal-binding</keyword>
<feature type="domain" description="4Fe-4S ferredoxin-type" evidence="4">
    <location>
        <begin position="14"/>
        <end position="33"/>
    </location>
</feature>
<gene>
    <name evidence="5" type="ORF">H8E19_05910</name>
</gene>
<evidence type="ECO:0000313" key="5">
    <source>
        <dbReference type="EMBL" id="MBC8176922.1"/>
    </source>
</evidence>
<dbReference type="PROSITE" id="PS51379">
    <property type="entry name" value="4FE4S_FER_2"/>
    <property type="match status" value="1"/>
</dbReference>
<dbReference type="AlphaFoldDB" id="A0A8J6MXR8"/>
<protein>
    <recommendedName>
        <fullName evidence="4">4Fe-4S ferredoxin-type domain-containing protein</fullName>
    </recommendedName>
</protein>
<dbReference type="Pfam" id="PF12838">
    <property type="entry name" value="Fer4_7"/>
    <property type="match status" value="1"/>
</dbReference>
<comment type="caution">
    <text evidence="5">The sequence shown here is derived from an EMBL/GenBank/DDBJ whole genome shotgun (WGS) entry which is preliminary data.</text>
</comment>
<keyword evidence="2" id="KW-0408">Iron</keyword>
<evidence type="ECO:0000313" key="6">
    <source>
        <dbReference type="Proteomes" id="UP000650524"/>
    </source>
</evidence>
<dbReference type="PROSITE" id="PS00198">
    <property type="entry name" value="4FE4S_FER_1"/>
    <property type="match status" value="1"/>
</dbReference>
<accession>A0A8J6MXR8</accession>
<evidence type="ECO:0000256" key="1">
    <source>
        <dbReference type="ARBA" id="ARBA00022723"/>
    </source>
</evidence>
<sequence length="142" mass="15745">MNPKKISNPEPMNSEPVNAYGECIECGQCVESCLVLRGGETSIVSELNKTADTGAWNCVNCWKCIEVCPQDVDIYGFMMARRRKEDIPSTMRQSVKNIMGKGCSIYLRGINEIREADGLSPIKLIEKHKVKTLLGGHAQPEV</sequence>